<dbReference type="RefSeq" id="WP_134485321.1">
    <property type="nucleotide sequence ID" value="NZ_LR216287.1"/>
</dbReference>
<accession>A0A484IGP1</accession>
<dbReference type="OrthoDB" id="31132at2157"/>
<dbReference type="GeneID" id="39422153"/>
<dbReference type="Pfam" id="PF04126">
    <property type="entry name" value="Cyclophil_like"/>
    <property type="match status" value="1"/>
</dbReference>
<name>A0A484IGP1_9ARCH</name>
<dbReference type="EMBL" id="LR216287">
    <property type="protein sequence ID" value="VFJ15370.1"/>
    <property type="molecule type" value="Genomic_DNA"/>
</dbReference>
<sequence>MKSVVSLVFDEAKDKSIMLELDSSLSPKTFQAILDRLPIKVQMNRWGDELYSDPIDVSFDEEENSRIEVNELDVGFWPEGKALCLFFGPTPISKDGKILAYSPVNIVGKILEPTLKNEILNHVETKAKVHIGRVL</sequence>
<organism evidence="2 3">
    <name type="scientific">Candidatus Nitrosocosmicus franklandianus</name>
    <dbReference type="NCBI Taxonomy" id="1798806"/>
    <lineage>
        <taxon>Archaea</taxon>
        <taxon>Nitrososphaerota</taxon>
        <taxon>Nitrososphaeria</taxon>
        <taxon>Nitrososphaerales</taxon>
        <taxon>Nitrososphaeraceae</taxon>
        <taxon>Candidatus Nitrosocosmicus</taxon>
    </lineage>
</organism>
<keyword evidence="3" id="KW-1185">Reference proteome</keyword>
<dbReference type="KEGG" id="nfn:NFRAN_3052"/>
<dbReference type="SUPFAM" id="SSF50891">
    <property type="entry name" value="Cyclophilin-like"/>
    <property type="match status" value="1"/>
</dbReference>
<gene>
    <name evidence="2" type="ORF">NFRAN_3052</name>
</gene>
<dbReference type="Gene3D" id="2.40.100.20">
    <property type="match status" value="1"/>
</dbReference>
<dbReference type="InterPro" id="IPR025658">
    <property type="entry name" value="Cyclophilin_TM1367"/>
</dbReference>
<reference evidence="2 3" key="1">
    <citation type="submission" date="2019-02" db="EMBL/GenBank/DDBJ databases">
        <authorList>
            <person name="Lehtovirta-Morley E L."/>
        </authorList>
    </citation>
    <scope>NUCLEOTIDE SEQUENCE [LARGE SCALE GENOMIC DNA]</scope>
    <source>
        <strain evidence="2">NFRAN1</strain>
    </source>
</reference>
<evidence type="ECO:0000313" key="2">
    <source>
        <dbReference type="EMBL" id="VFJ15370.1"/>
    </source>
</evidence>
<protein>
    <recommendedName>
        <fullName evidence="1">Cyclophilin TM1367-like domain-containing protein</fullName>
    </recommendedName>
</protein>
<dbReference type="InterPro" id="IPR029000">
    <property type="entry name" value="Cyclophilin-like_dom_sf"/>
</dbReference>
<evidence type="ECO:0000259" key="1">
    <source>
        <dbReference type="Pfam" id="PF04126"/>
    </source>
</evidence>
<dbReference type="AlphaFoldDB" id="A0A484IGP1"/>
<proteinExistence type="predicted"/>
<evidence type="ECO:0000313" key="3">
    <source>
        <dbReference type="Proteomes" id="UP000294299"/>
    </source>
</evidence>
<feature type="domain" description="Cyclophilin TM1367-like" evidence="1">
    <location>
        <begin position="14"/>
        <end position="131"/>
    </location>
</feature>
<dbReference type="Proteomes" id="UP000294299">
    <property type="component" value="Chromosome NFRAN"/>
</dbReference>